<evidence type="ECO:0000256" key="2">
    <source>
        <dbReference type="SAM" id="SignalP"/>
    </source>
</evidence>
<feature type="region of interest" description="Disordered" evidence="1">
    <location>
        <begin position="65"/>
        <end position="89"/>
    </location>
</feature>
<accession>A0ABR4BPY7</accession>
<feature type="signal peptide" evidence="2">
    <location>
        <begin position="1"/>
        <end position="18"/>
    </location>
</feature>
<feature type="compositionally biased region" description="Basic and acidic residues" evidence="1">
    <location>
        <begin position="75"/>
        <end position="86"/>
    </location>
</feature>
<organism evidence="3 4">
    <name type="scientific">Oculimacula yallundae</name>
    <dbReference type="NCBI Taxonomy" id="86028"/>
    <lineage>
        <taxon>Eukaryota</taxon>
        <taxon>Fungi</taxon>
        <taxon>Dikarya</taxon>
        <taxon>Ascomycota</taxon>
        <taxon>Pezizomycotina</taxon>
        <taxon>Leotiomycetes</taxon>
        <taxon>Helotiales</taxon>
        <taxon>Ploettnerulaceae</taxon>
        <taxon>Oculimacula</taxon>
    </lineage>
</organism>
<evidence type="ECO:0000256" key="1">
    <source>
        <dbReference type="SAM" id="MobiDB-lite"/>
    </source>
</evidence>
<keyword evidence="4" id="KW-1185">Reference proteome</keyword>
<evidence type="ECO:0000313" key="4">
    <source>
        <dbReference type="Proteomes" id="UP001595075"/>
    </source>
</evidence>
<keyword evidence="2" id="KW-0732">Signal</keyword>
<sequence length="235" mass="24502">MRAFIILCLVAPVTVILAAPAVRVPGQDLGDVEYRHVSVVEMVNTQNQKADVAVTVTVTVTASPAASTGGAKTGEAGKGKEEEAKTRSNGTLAQAVALRGGNELQAVSFFGSTGTGAIEIEYQNIDGRTLIVTENKTPASAPAGFKFVDTSSYIVALVEGASNITRQQIDYVFTLNSAAVTAVNISAVKTGKLCVEAKTFVISDALGEQDFEADEGESVIKVDSMIGEWGVFVPV</sequence>
<evidence type="ECO:0000313" key="3">
    <source>
        <dbReference type="EMBL" id="KAL2059831.1"/>
    </source>
</evidence>
<proteinExistence type="predicted"/>
<gene>
    <name evidence="3" type="ORF">VTL71DRAFT_9986</name>
</gene>
<feature type="compositionally biased region" description="Low complexity" evidence="1">
    <location>
        <begin position="65"/>
        <end position="74"/>
    </location>
</feature>
<dbReference type="Proteomes" id="UP001595075">
    <property type="component" value="Unassembled WGS sequence"/>
</dbReference>
<reference evidence="3 4" key="1">
    <citation type="journal article" date="2024" name="Commun. Biol.">
        <title>Comparative genomic analysis of thermophilic fungi reveals convergent evolutionary adaptations and gene losses.</title>
        <authorList>
            <person name="Steindorff A.S."/>
            <person name="Aguilar-Pontes M.V."/>
            <person name="Robinson A.J."/>
            <person name="Andreopoulos B."/>
            <person name="LaButti K."/>
            <person name="Kuo A."/>
            <person name="Mondo S."/>
            <person name="Riley R."/>
            <person name="Otillar R."/>
            <person name="Haridas S."/>
            <person name="Lipzen A."/>
            <person name="Grimwood J."/>
            <person name="Schmutz J."/>
            <person name="Clum A."/>
            <person name="Reid I.D."/>
            <person name="Moisan M.C."/>
            <person name="Butler G."/>
            <person name="Nguyen T.T.M."/>
            <person name="Dewar K."/>
            <person name="Conant G."/>
            <person name="Drula E."/>
            <person name="Henrissat B."/>
            <person name="Hansel C."/>
            <person name="Singer S."/>
            <person name="Hutchinson M.I."/>
            <person name="de Vries R.P."/>
            <person name="Natvig D.O."/>
            <person name="Powell A.J."/>
            <person name="Tsang A."/>
            <person name="Grigoriev I.V."/>
        </authorList>
    </citation>
    <scope>NUCLEOTIDE SEQUENCE [LARGE SCALE GENOMIC DNA]</scope>
    <source>
        <strain evidence="3 4">CBS 494.80</strain>
    </source>
</reference>
<comment type="caution">
    <text evidence="3">The sequence shown here is derived from an EMBL/GenBank/DDBJ whole genome shotgun (WGS) entry which is preliminary data.</text>
</comment>
<protein>
    <submittedName>
        <fullName evidence="3">Uncharacterized protein</fullName>
    </submittedName>
</protein>
<name>A0ABR4BPY7_9HELO</name>
<feature type="chain" id="PRO_5046108261" evidence="2">
    <location>
        <begin position="19"/>
        <end position="235"/>
    </location>
</feature>
<dbReference type="EMBL" id="JAZHXI010000025">
    <property type="protein sequence ID" value="KAL2059831.1"/>
    <property type="molecule type" value="Genomic_DNA"/>
</dbReference>